<feature type="non-terminal residue" evidence="1">
    <location>
        <position position="21"/>
    </location>
</feature>
<reference evidence="1" key="1">
    <citation type="journal article" date="2015" name="Nature">
        <title>Complex archaea that bridge the gap between prokaryotes and eukaryotes.</title>
        <authorList>
            <person name="Spang A."/>
            <person name="Saw J.H."/>
            <person name="Jorgensen S.L."/>
            <person name="Zaremba-Niedzwiedzka K."/>
            <person name="Martijn J."/>
            <person name="Lind A.E."/>
            <person name="van Eijk R."/>
            <person name="Schleper C."/>
            <person name="Guy L."/>
            <person name="Ettema T.J."/>
        </authorList>
    </citation>
    <scope>NUCLEOTIDE SEQUENCE</scope>
</reference>
<evidence type="ECO:0000313" key="1">
    <source>
        <dbReference type="EMBL" id="KKK93970.1"/>
    </source>
</evidence>
<name>A0A0F9A703_9ZZZZ</name>
<accession>A0A0F9A703</accession>
<comment type="caution">
    <text evidence="1">The sequence shown here is derived from an EMBL/GenBank/DDBJ whole genome shotgun (WGS) entry which is preliminary data.</text>
</comment>
<protein>
    <submittedName>
        <fullName evidence="1">Uncharacterized protein</fullName>
    </submittedName>
</protein>
<gene>
    <name evidence="1" type="ORF">LCGC14_2687570</name>
</gene>
<sequence>MAMIEYEESYKGFIKDVKEKL</sequence>
<dbReference type="EMBL" id="LAZR01047545">
    <property type="protein sequence ID" value="KKK93970.1"/>
    <property type="molecule type" value="Genomic_DNA"/>
</dbReference>
<organism evidence="1">
    <name type="scientific">marine sediment metagenome</name>
    <dbReference type="NCBI Taxonomy" id="412755"/>
    <lineage>
        <taxon>unclassified sequences</taxon>
        <taxon>metagenomes</taxon>
        <taxon>ecological metagenomes</taxon>
    </lineage>
</organism>
<dbReference type="AlphaFoldDB" id="A0A0F9A703"/>
<proteinExistence type="predicted"/>